<comment type="caution">
    <text evidence="3">The sequence shown here is derived from an EMBL/GenBank/DDBJ whole genome shotgun (WGS) entry which is preliminary data.</text>
</comment>
<dbReference type="InterPro" id="IPR036317">
    <property type="entry name" value="Cullin_homology_sf"/>
</dbReference>
<gene>
    <name evidence="3" type="ORF">QYM36_011450</name>
</gene>
<protein>
    <recommendedName>
        <fullName evidence="2">Cullin family profile domain-containing protein</fullName>
    </recommendedName>
</protein>
<dbReference type="SUPFAM" id="SSF75632">
    <property type="entry name" value="Cullin homology domain"/>
    <property type="match status" value="1"/>
</dbReference>
<dbReference type="InterPro" id="IPR019559">
    <property type="entry name" value="Cullin_neddylation_domain"/>
</dbReference>
<proteinExistence type="inferred from homology"/>
<dbReference type="Pfam" id="PF26557">
    <property type="entry name" value="Cullin_AB"/>
    <property type="match status" value="1"/>
</dbReference>
<evidence type="ECO:0000259" key="2">
    <source>
        <dbReference type="PROSITE" id="PS50069"/>
    </source>
</evidence>
<dbReference type="Gene3D" id="1.10.10.10">
    <property type="entry name" value="Winged helix-like DNA-binding domain superfamily/Winged helix DNA-binding domain"/>
    <property type="match status" value="1"/>
</dbReference>
<organism evidence="3 4">
    <name type="scientific">Artemia franciscana</name>
    <name type="common">Brine shrimp</name>
    <name type="synonym">Artemia sanfranciscana</name>
    <dbReference type="NCBI Taxonomy" id="6661"/>
    <lineage>
        <taxon>Eukaryota</taxon>
        <taxon>Metazoa</taxon>
        <taxon>Ecdysozoa</taxon>
        <taxon>Arthropoda</taxon>
        <taxon>Crustacea</taxon>
        <taxon>Branchiopoda</taxon>
        <taxon>Anostraca</taxon>
        <taxon>Artemiidae</taxon>
        <taxon>Artemia</taxon>
    </lineage>
</organism>
<dbReference type="GO" id="GO:0031625">
    <property type="term" value="F:ubiquitin protein ligase binding"/>
    <property type="evidence" value="ECO:0007669"/>
    <property type="project" value="InterPro"/>
</dbReference>
<dbReference type="AlphaFoldDB" id="A0AA88HNI8"/>
<dbReference type="SMART" id="SM00884">
    <property type="entry name" value="Cullin_Nedd8"/>
    <property type="match status" value="1"/>
</dbReference>
<keyword evidence="4" id="KW-1185">Reference proteome</keyword>
<dbReference type="SUPFAM" id="SSF46785">
    <property type="entry name" value="Winged helix' DNA-binding domain"/>
    <property type="match status" value="1"/>
</dbReference>
<comment type="similarity">
    <text evidence="1">Belongs to the cullin family.</text>
</comment>
<evidence type="ECO:0000313" key="3">
    <source>
        <dbReference type="EMBL" id="KAK2712760.1"/>
    </source>
</evidence>
<dbReference type="GO" id="GO:0006511">
    <property type="term" value="P:ubiquitin-dependent protein catabolic process"/>
    <property type="evidence" value="ECO:0007669"/>
    <property type="project" value="InterPro"/>
</dbReference>
<accession>A0AA88HNI8</accession>
<dbReference type="InterPro" id="IPR059120">
    <property type="entry name" value="Cullin-like_AB"/>
</dbReference>
<name>A0AA88HNI8_ARTSF</name>
<dbReference type="PANTHER" id="PTHR11932">
    <property type="entry name" value="CULLIN"/>
    <property type="match status" value="1"/>
</dbReference>
<dbReference type="Proteomes" id="UP001187531">
    <property type="component" value="Unassembled WGS sequence"/>
</dbReference>
<feature type="domain" description="Cullin family profile" evidence="2">
    <location>
        <begin position="1"/>
        <end position="178"/>
    </location>
</feature>
<evidence type="ECO:0000256" key="1">
    <source>
        <dbReference type="PROSITE-ProRule" id="PRU00330"/>
    </source>
</evidence>
<reference evidence="3" key="1">
    <citation type="submission" date="2023-07" db="EMBL/GenBank/DDBJ databases">
        <title>Chromosome-level genome assembly of Artemia franciscana.</title>
        <authorList>
            <person name="Jo E."/>
        </authorList>
    </citation>
    <scope>NUCLEOTIDE SEQUENCE</scope>
    <source>
        <tissue evidence="3">Whole body</tissue>
    </source>
</reference>
<dbReference type="Gene3D" id="3.30.230.130">
    <property type="entry name" value="Cullin, Chain C, Domain 2"/>
    <property type="match status" value="1"/>
</dbReference>
<dbReference type="Gene3D" id="1.20.1310.10">
    <property type="entry name" value="Cullin Repeats"/>
    <property type="match status" value="1"/>
</dbReference>
<dbReference type="InterPro" id="IPR036390">
    <property type="entry name" value="WH_DNA-bd_sf"/>
</dbReference>
<evidence type="ECO:0000313" key="4">
    <source>
        <dbReference type="Proteomes" id="UP001187531"/>
    </source>
</evidence>
<dbReference type="InterPro" id="IPR045093">
    <property type="entry name" value="Cullin"/>
</dbReference>
<sequence>MYDTSADSDKEENMVKWLKEADMSACFINEYAQMLKDIKVPCSLNDQLNEMVTTGTFEMKVLNAFVPSPNLSQIAEELKPPSPLSLPPELRRALSKAKDIYPRSIGNTGKELHHLHRLSVAIIHFTNETGEYYLKVTHFQMAVLYAWDETKDKISFETLLSITGLTDADLRNTLWSLVGLPKRKQQVLSYSPTCQSQEDFTYSSNFWINENFALIRNGKVQNFGIVNLIGRVVLVTEEEKDELLKAIMEQRATIVQEAIKTILKTREWSMPFSQLQADVIGLLKYQFTPTSEFIKHQLKWLIKHKYVRRKYVRKPCFPLH</sequence>
<dbReference type="InterPro" id="IPR016158">
    <property type="entry name" value="Cullin_homology"/>
</dbReference>
<dbReference type="EMBL" id="JAVRJZ010000015">
    <property type="protein sequence ID" value="KAK2712760.1"/>
    <property type="molecule type" value="Genomic_DNA"/>
</dbReference>
<dbReference type="PROSITE" id="PS50069">
    <property type="entry name" value="CULLIN_2"/>
    <property type="match status" value="1"/>
</dbReference>
<dbReference type="InterPro" id="IPR036388">
    <property type="entry name" value="WH-like_DNA-bd_sf"/>
</dbReference>